<dbReference type="PROSITE" id="PS51419">
    <property type="entry name" value="RAB"/>
    <property type="match status" value="1"/>
</dbReference>
<dbReference type="GO" id="GO:0003924">
    <property type="term" value="F:GTPase activity"/>
    <property type="evidence" value="ECO:0000318"/>
    <property type="project" value="GO_Central"/>
</dbReference>
<dbReference type="SMART" id="SM00173">
    <property type="entry name" value="RAS"/>
    <property type="match status" value="1"/>
</dbReference>
<dbReference type="OMA" id="NMENVVF"/>
<dbReference type="PROSITE" id="PS51421">
    <property type="entry name" value="RAS"/>
    <property type="match status" value="1"/>
</dbReference>
<accession>B8C9D6</accession>
<dbReference type="Gene3D" id="3.40.50.300">
    <property type="entry name" value="P-loop containing nucleotide triphosphate hydrolases"/>
    <property type="match status" value="1"/>
</dbReference>
<dbReference type="HOGENOM" id="CLU_041217_10_6_1"/>
<dbReference type="InterPro" id="IPR050209">
    <property type="entry name" value="Rab_GTPases_membrane_traffic"/>
</dbReference>
<evidence type="ECO:0000313" key="4">
    <source>
        <dbReference type="EMBL" id="EED89835.1"/>
    </source>
</evidence>
<dbReference type="GeneID" id="7445880"/>
<proteinExistence type="evidence at transcript level"/>
<gene>
    <name evidence="3" type="primary">RBJ</name>
    <name evidence="4" type="ORF">THAPSDRAFT_36553</name>
</gene>
<evidence type="ECO:0000256" key="2">
    <source>
        <dbReference type="SAM" id="MobiDB-lite"/>
    </source>
</evidence>
<accession>Q6IML4</accession>
<dbReference type="PaxDb" id="35128-Thaps36553"/>
<dbReference type="SUPFAM" id="SSF52540">
    <property type="entry name" value="P-loop containing nucleoside triphosphate hydrolases"/>
    <property type="match status" value="1"/>
</dbReference>
<dbReference type="KEGG" id="tps:THAPSDRAFT_36553"/>
<dbReference type="RefSeq" id="XP_002292639.1">
    <property type="nucleotide sequence ID" value="XM_002292603.1"/>
</dbReference>
<dbReference type="InterPro" id="IPR005225">
    <property type="entry name" value="Small_GTP-bd"/>
</dbReference>
<dbReference type="EMBL" id="CM000646">
    <property type="protein sequence ID" value="EED89835.1"/>
    <property type="molecule type" value="Genomic_DNA"/>
</dbReference>
<feature type="compositionally biased region" description="Basic and acidic residues" evidence="2">
    <location>
        <begin position="11"/>
        <end position="21"/>
    </location>
</feature>
<dbReference type="SMART" id="SM00175">
    <property type="entry name" value="RAB"/>
    <property type="match status" value="1"/>
</dbReference>
<dbReference type="SMART" id="SM00174">
    <property type="entry name" value="RHO"/>
    <property type="match status" value="1"/>
</dbReference>
<dbReference type="InterPro" id="IPR001806">
    <property type="entry name" value="Small_GTPase"/>
</dbReference>
<evidence type="ECO:0000313" key="3">
    <source>
        <dbReference type="EMBL" id="DAA01328.1"/>
    </source>
</evidence>
<dbReference type="CDD" id="cd04119">
    <property type="entry name" value="RJL"/>
    <property type="match status" value="1"/>
</dbReference>
<dbReference type="STRING" id="35128.Q6IML4"/>
<reference evidence="3" key="1">
    <citation type="journal article" date="2004" name="Gene">
        <title>RJLs: a new family of Ras-related GTP-binding proteins.</title>
        <authorList>
            <person name="Nepomuceno-Silva J.L."/>
            <person name="de Melo L.D."/>
            <person name="Mendonca S.M."/>
            <person name="Paixao J.C."/>
            <person name="Lopes U.G."/>
        </authorList>
    </citation>
    <scope>NUCLEOTIDE SEQUENCE</scope>
</reference>
<dbReference type="Pfam" id="PF00071">
    <property type="entry name" value="Ras"/>
    <property type="match status" value="1"/>
</dbReference>
<protein>
    <submittedName>
        <fullName evidence="3">RBJ-like protein</fullName>
    </submittedName>
</protein>
<dbReference type="FunFam" id="3.40.50.300:FF:002392">
    <property type="entry name" value="DnaJ-like protein subfamily C member 27"/>
    <property type="match status" value="1"/>
</dbReference>
<name>Q6IML4_THAPS</name>
<dbReference type="EMBL" id="BK001289">
    <property type="protein sequence ID" value="DAA01328.1"/>
    <property type="molecule type" value="mRNA"/>
</dbReference>
<reference evidence="4 5" key="2">
    <citation type="journal article" date="2004" name="Science">
        <title>The genome of the diatom Thalassiosira pseudonana: ecology, evolution, and metabolism.</title>
        <authorList>
            <person name="Armbrust E.V."/>
            <person name="Berges J.A."/>
            <person name="Bowler C."/>
            <person name="Green B.R."/>
            <person name="Martinez D."/>
            <person name="Putnam N.H."/>
            <person name="Zhou S."/>
            <person name="Allen A.E."/>
            <person name="Apt K.E."/>
            <person name="Bechner M."/>
            <person name="Brzezinski M.A."/>
            <person name="Chaal B.K."/>
            <person name="Chiovitti A."/>
            <person name="Davis A.K."/>
            <person name="Demarest M.S."/>
            <person name="Detter J.C."/>
            <person name="Glavina T."/>
            <person name="Goodstein D."/>
            <person name="Hadi M.Z."/>
            <person name="Hellsten U."/>
            <person name="Hildebrand M."/>
            <person name="Jenkins B.D."/>
            <person name="Jurka J."/>
            <person name="Kapitonov V.V."/>
            <person name="Kroger N."/>
            <person name="Lau W.W."/>
            <person name="Lane T.W."/>
            <person name="Larimer F.W."/>
            <person name="Lippmeier J.C."/>
            <person name="Lucas S."/>
            <person name="Medina M."/>
            <person name="Montsant A."/>
            <person name="Obornik M."/>
            <person name="Parker M.S."/>
            <person name="Palenik B."/>
            <person name="Pazour G.J."/>
            <person name="Richardson P.M."/>
            <person name="Rynearson T.A."/>
            <person name="Saito M.A."/>
            <person name="Schwartz D.C."/>
            <person name="Thamatrakoln K."/>
            <person name="Valentin K."/>
            <person name="Vardi A."/>
            <person name="Wilkerson F.P."/>
            <person name="Rokhsar D.S."/>
        </authorList>
    </citation>
    <scope>NUCLEOTIDE SEQUENCE [LARGE SCALE GENOMIC DNA]</scope>
    <source>
        <strain evidence="4">CCMP1335</strain>
    </source>
</reference>
<comment type="similarity">
    <text evidence="1">Belongs to the small GTPase superfamily. Rab family.</text>
</comment>
<reference evidence="4 5" key="3">
    <citation type="journal article" date="2008" name="Nature">
        <title>The Phaeodactylum genome reveals the evolutionary history of diatom genomes.</title>
        <authorList>
            <person name="Bowler C."/>
            <person name="Allen A.E."/>
            <person name="Badger J.H."/>
            <person name="Grimwood J."/>
            <person name="Jabbari K."/>
            <person name="Kuo A."/>
            <person name="Maheswari U."/>
            <person name="Martens C."/>
            <person name="Maumus F."/>
            <person name="Otillar R.P."/>
            <person name="Rayko E."/>
            <person name="Salamov A."/>
            <person name="Vandepoele K."/>
            <person name="Beszteri B."/>
            <person name="Gruber A."/>
            <person name="Heijde M."/>
            <person name="Katinka M."/>
            <person name="Mock T."/>
            <person name="Valentin K."/>
            <person name="Verret F."/>
            <person name="Berges J.A."/>
            <person name="Brownlee C."/>
            <person name="Cadoret J.P."/>
            <person name="Chiovitti A."/>
            <person name="Choi C.J."/>
            <person name="Coesel S."/>
            <person name="De Martino A."/>
            <person name="Detter J.C."/>
            <person name="Durkin C."/>
            <person name="Falciatore A."/>
            <person name="Fournet J."/>
            <person name="Haruta M."/>
            <person name="Huysman M.J."/>
            <person name="Jenkins B.D."/>
            <person name="Jiroutova K."/>
            <person name="Jorgensen R.E."/>
            <person name="Joubert Y."/>
            <person name="Kaplan A."/>
            <person name="Kroger N."/>
            <person name="Kroth P.G."/>
            <person name="La Roche J."/>
            <person name="Lindquist E."/>
            <person name="Lommer M."/>
            <person name="Martin-Jezequel V."/>
            <person name="Lopez P.J."/>
            <person name="Lucas S."/>
            <person name="Mangogna M."/>
            <person name="McGinnis K."/>
            <person name="Medlin L.K."/>
            <person name="Montsant A."/>
            <person name="Oudot-Le Secq M.P."/>
            <person name="Napoli C."/>
            <person name="Obornik M."/>
            <person name="Parker M.S."/>
            <person name="Petit J.L."/>
            <person name="Porcel B.M."/>
            <person name="Poulsen N."/>
            <person name="Robison M."/>
            <person name="Rychlewski L."/>
            <person name="Rynearson T.A."/>
            <person name="Schmutz J."/>
            <person name="Shapiro H."/>
            <person name="Siaut M."/>
            <person name="Stanley M."/>
            <person name="Sussman M.R."/>
            <person name="Taylor A.R."/>
            <person name="Vardi A."/>
            <person name="von Dassow P."/>
            <person name="Vyverman W."/>
            <person name="Willis A."/>
            <person name="Wyrwicz L.S."/>
            <person name="Rokhsar D.S."/>
            <person name="Weissenbach J."/>
            <person name="Armbrust E.V."/>
            <person name="Green B.R."/>
            <person name="Van de Peer Y."/>
            <person name="Grigoriev I.V."/>
        </authorList>
    </citation>
    <scope>NUCLEOTIDE SEQUENCE [LARGE SCALE GENOMIC DNA]</scope>
    <source>
        <strain evidence="4">CCMP1335</strain>
    </source>
</reference>
<dbReference type="AlphaFoldDB" id="Q6IML4"/>
<organism evidence="3">
    <name type="scientific">Thalassiosira pseudonana</name>
    <name type="common">Marine diatom</name>
    <name type="synonym">Cyclotella nana</name>
    <dbReference type="NCBI Taxonomy" id="35128"/>
    <lineage>
        <taxon>Eukaryota</taxon>
        <taxon>Sar</taxon>
        <taxon>Stramenopiles</taxon>
        <taxon>Ochrophyta</taxon>
        <taxon>Bacillariophyta</taxon>
        <taxon>Coscinodiscophyceae</taxon>
        <taxon>Thalassiosirophycidae</taxon>
        <taxon>Thalassiosirales</taxon>
        <taxon>Thalassiosiraceae</taxon>
        <taxon>Thalassiosira</taxon>
    </lineage>
</organism>
<dbReference type="Proteomes" id="UP000001449">
    <property type="component" value="Chromosome 10"/>
</dbReference>
<reference evidence="4" key="4">
    <citation type="submission" date="2008-09" db="EMBL/GenBank/DDBJ databases">
        <authorList>
            <consortium name="Diatom Consortium"/>
            <person name="Grigoriev I."/>
            <person name="Grimwood J."/>
            <person name="Kuo A."/>
            <person name="Otillar R.P."/>
            <person name="Salamov A."/>
            <person name="Detter J.C."/>
            <person name="Schmutz J."/>
            <person name="Lindquist E."/>
            <person name="Shapiro H."/>
            <person name="Lucas S."/>
            <person name="Glavina del Rio T."/>
            <person name="Bruce D."/>
            <person name="Pitluck S."/>
            <person name="Rokhsar D."/>
            <person name="Armbrust V."/>
        </authorList>
    </citation>
    <scope>GENOME REANNOTATION</scope>
    <source>
        <strain evidence="4">CCMP1335</strain>
    </source>
</reference>
<evidence type="ECO:0000256" key="1">
    <source>
        <dbReference type="ARBA" id="ARBA00006270"/>
    </source>
</evidence>
<sequence>MSSTMSKKNVLKKDADTKTTKPIEPSATSHSQDNAPIRIKVLTIGNTKVGKSCIVKKYCEKNRFVSNYNATIGVDYGVKSVSRTMDDGSNLNIKVDFFDLSGDPNYLEVRNEFYTGVDAVLVIFDVTDKQSFESLSRWMKEAKQYGVASESTTLIVVGNKIDQLGRSVSEQQGISFASENNAIYFETSAQTGASVDDLFDYLLRETCKHGYYS</sequence>
<dbReference type="GO" id="GO:0005525">
    <property type="term" value="F:GTP binding"/>
    <property type="evidence" value="ECO:0007669"/>
    <property type="project" value="InterPro"/>
</dbReference>
<dbReference type="GO" id="GO:0006886">
    <property type="term" value="P:intracellular protein transport"/>
    <property type="evidence" value="ECO:0000318"/>
    <property type="project" value="GO_Central"/>
</dbReference>
<dbReference type="PANTHER" id="PTHR47979">
    <property type="entry name" value="DRAB11-RELATED"/>
    <property type="match status" value="1"/>
</dbReference>
<dbReference type="PROSITE" id="PS51420">
    <property type="entry name" value="RHO"/>
    <property type="match status" value="1"/>
</dbReference>
<dbReference type="InterPro" id="IPR027417">
    <property type="entry name" value="P-loop_NTPase"/>
</dbReference>
<feature type="region of interest" description="Disordered" evidence="2">
    <location>
        <begin position="1"/>
        <end position="31"/>
    </location>
</feature>
<keyword evidence="5" id="KW-1185">Reference proteome</keyword>
<dbReference type="PRINTS" id="PR00449">
    <property type="entry name" value="RASTRNSFRMNG"/>
</dbReference>
<dbReference type="eggNOG" id="KOG0098">
    <property type="taxonomic scope" value="Eukaryota"/>
</dbReference>
<dbReference type="NCBIfam" id="TIGR00231">
    <property type="entry name" value="small_GTP"/>
    <property type="match status" value="1"/>
</dbReference>
<evidence type="ECO:0000313" key="5">
    <source>
        <dbReference type="Proteomes" id="UP000001449"/>
    </source>
</evidence>